<evidence type="ECO:0000256" key="2">
    <source>
        <dbReference type="ARBA" id="ARBA00009187"/>
    </source>
</evidence>
<evidence type="ECO:0000256" key="6">
    <source>
        <dbReference type="ARBA" id="ARBA00022989"/>
    </source>
</evidence>
<reference evidence="11 12" key="1">
    <citation type="submission" date="2020-06" db="EMBL/GenBank/DDBJ databases">
        <authorList>
            <person name="Li R."/>
            <person name="Bekaert M."/>
        </authorList>
    </citation>
    <scope>NUCLEOTIDE SEQUENCE [LARGE SCALE GENOMIC DNA]</scope>
    <source>
        <strain evidence="12">wild</strain>
    </source>
</reference>
<keyword evidence="12" id="KW-1185">Reference proteome</keyword>
<keyword evidence="7 10" id="KW-0445">Lipid transport</keyword>
<evidence type="ECO:0000256" key="4">
    <source>
        <dbReference type="ARBA" id="ARBA00022692"/>
    </source>
</evidence>
<dbReference type="PANTHER" id="PTHR14467">
    <property type="entry name" value="ARV1"/>
    <property type="match status" value="1"/>
</dbReference>
<keyword evidence="4 10" id="KW-0812">Transmembrane</keyword>
<evidence type="ECO:0000256" key="10">
    <source>
        <dbReference type="RuleBase" id="RU368065"/>
    </source>
</evidence>
<evidence type="ECO:0000256" key="1">
    <source>
        <dbReference type="ARBA" id="ARBA00004477"/>
    </source>
</evidence>
<keyword evidence="5 10" id="KW-0256">Endoplasmic reticulum</keyword>
<dbReference type="GO" id="GO:0006665">
    <property type="term" value="P:sphingolipid metabolic process"/>
    <property type="evidence" value="ECO:0007669"/>
    <property type="project" value="TreeGrafter"/>
</dbReference>
<dbReference type="GO" id="GO:0016125">
    <property type="term" value="P:sterol metabolic process"/>
    <property type="evidence" value="ECO:0007669"/>
    <property type="project" value="UniProtKB-UniRule"/>
</dbReference>
<dbReference type="AlphaFoldDB" id="A0A6J8BNR8"/>
<comment type="function">
    <text evidence="10">Mediator of sterol homeostasis involved in sterol uptake, trafficking and distribution into membranes.</text>
</comment>
<feature type="transmembrane region" description="Helical" evidence="10">
    <location>
        <begin position="113"/>
        <end position="137"/>
    </location>
</feature>
<dbReference type="GO" id="GO:0097036">
    <property type="term" value="P:regulation of plasma membrane sterol distribution"/>
    <property type="evidence" value="ECO:0007669"/>
    <property type="project" value="UniProtKB-UniRule"/>
</dbReference>
<organism evidence="11 12">
    <name type="scientific">Mytilus coruscus</name>
    <name type="common">Sea mussel</name>
    <dbReference type="NCBI Taxonomy" id="42192"/>
    <lineage>
        <taxon>Eukaryota</taxon>
        <taxon>Metazoa</taxon>
        <taxon>Spiralia</taxon>
        <taxon>Lophotrochozoa</taxon>
        <taxon>Mollusca</taxon>
        <taxon>Bivalvia</taxon>
        <taxon>Autobranchia</taxon>
        <taxon>Pteriomorphia</taxon>
        <taxon>Mytilida</taxon>
        <taxon>Mytiloidea</taxon>
        <taxon>Mytilidae</taxon>
        <taxon>Mytilinae</taxon>
        <taxon>Mytilus</taxon>
    </lineage>
</organism>
<comment type="similarity">
    <text evidence="2 10">Belongs to the ARV1 family.</text>
</comment>
<keyword evidence="3 10" id="KW-0813">Transport</keyword>
<dbReference type="Proteomes" id="UP000507470">
    <property type="component" value="Unassembled WGS sequence"/>
</dbReference>
<comment type="subcellular location">
    <subcellularLocation>
        <location evidence="1 10">Endoplasmic reticulum membrane</location>
        <topology evidence="1 10">Multi-pass membrane protein</topology>
    </subcellularLocation>
</comment>
<protein>
    <recommendedName>
        <fullName evidence="10">Protein ARV</fullName>
    </recommendedName>
</protein>
<evidence type="ECO:0000256" key="9">
    <source>
        <dbReference type="ARBA" id="ARBA00023136"/>
    </source>
</evidence>
<keyword evidence="6 10" id="KW-1133">Transmembrane helix</keyword>
<keyword evidence="9 10" id="KW-0472">Membrane</keyword>
<dbReference type="Pfam" id="PF04161">
    <property type="entry name" value="Arv1"/>
    <property type="match status" value="1"/>
</dbReference>
<dbReference type="GO" id="GO:0005789">
    <property type="term" value="C:endoplasmic reticulum membrane"/>
    <property type="evidence" value="ECO:0007669"/>
    <property type="project" value="UniProtKB-SubCell"/>
</dbReference>
<feature type="transmembrane region" description="Helical" evidence="10">
    <location>
        <begin position="177"/>
        <end position="197"/>
    </location>
</feature>
<evidence type="ECO:0000256" key="3">
    <source>
        <dbReference type="ARBA" id="ARBA00022448"/>
    </source>
</evidence>
<evidence type="ECO:0000313" key="11">
    <source>
        <dbReference type="EMBL" id="CAC5384981.1"/>
    </source>
</evidence>
<proteinExistence type="inferred from homology"/>
<dbReference type="GO" id="GO:0032366">
    <property type="term" value="P:intracellular sterol transport"/>
    <property type="evidence" value="ECO:0007669"/>
    <property type="project" value="UniProtKB-UniRule"/>
</dbReference>
<feature type="transmembrane region" description="Helical" evidence="10">
    <location>
        <begin position="204"/>
        <end position="225"/>
    </location>
</feature>
<evidence type="ECO:0000256" key="5">
    <source>
        <dbReference type="ARBA" id="ARBA00022824"/>
    </source>
</evidence>
<dbReference type="EMBL" id="CACVKT020003675">
    <property type="protein sequence ID" value="CAC5384981.1"/>
    <property type="molecule type" value="Genomic_DNA"/>
</dbReference>
<evidence type="ECO:0000313" key="12">
    <source>
        <dbReference type="Proteomes" id="UP000507470"/>
    </source>
</evidence>
<evidence type="ECO:0000256" key="7">
    <source>
        <dbReference type="ARBA" id="ARBA00023055"/>
    </source>
</evidence>
<feature type="transmembrane region" description="Helical" evidence="10">
    <location>
        <begin position="149"/>
        <end position="171"/>
    </location>
</feature>
<dbReference type="OrthoDB" id="2192830at2759"/>
<dbReference type="GO" id="GO:0032541">
    <property type="term" value="C:cortical endoplasmic reticulum"/>
    <property type="evidence" value="ECO:0007669"/>
    <property type="project" value="TreeGrafter"/>
</dbReference>
<accession>A0A6J8BNR8</accession>
<dbReference type="GO" id="GO:0005794">
    <property type="term" value="C:Golgi apparatus"/>
    <property type="evidence" value="ECO:0007669"/>
    <property type="project" value="TreeGrafter"/>
</dbReference>
<sequence>MKCINCGTKCNSLYRHYSRDIIQLEHCIHCKELVDKYIEFDPVIICLDALLLKREAFQHVLSNNSTQAQWKLTSILLLFDAYTKLVHQRQNGDQINRPMPDSVLYSAFEWDLYFNYFLALIELLVCVVFILIAFVIASKIMPSSDKLRLYEIVRGILLSNFGKILVIPAVLWGYNEMYVWLTAIFVCASNVQAFRVLCPSWPAIFCAVVVISSHVIASLTGSIIYNLHSAIK</sequence>
<gene>
    <name evidence="11" type="ORF">MCOR_20570</name>
</gene>
<keyword evidence="8 10" id="KW-0443">Lipid metabolism</keyword>
<dbReference type="PANTHER" id="PTHR14467:SF0">
    <property type="entry name" value="PROTEIN ARV1"/>
    <property type="match status" value="1"/>
</dbReference>
<dbReference type="InterPro" id="IPR007290">
    <property type="entry name" value="Arv1"/>
</dbReference>
<name>A0A6J8BNR8_MYTCO</name>
<evidence type="ECO:0000256" key="8">
    <source>
        <dbReference type="ARBA" id="ARBA00023098"/>
    </source>
</evidence>